<dbReference type="Proteomes" id="UP001178507">
    <property type="component" value="Unassembled WGS sequence"/>
</dbReference>
<dbReference type="Gene3D" id="1.10.1060.10">
    <property type="entry name" value="Alpha-helical ferredoxin"/>
    <property type="match status" value="1"/>
</dbReference>
<sequence length="796" mass="84087">MVAEARAAGRTLAISGAGSKNAIGRPVTADAAIVTTSLSGVVEYNPEELVIVARAGTPVAEIETALAANNQALMFEPSDWSRLLGSDAGQTIGGIAATNMSGPRRITAGAARDSLLGVRFVNGRGEAIKNGGRVMKNVTGLDLVKLMAGSWGTLGLITETAFKVLPRAETETTLVIDGADGAEAARLMAAAMGTSAEVSGAAHLPAALSGAVLGAGHENRASTLLRLEGFADSVAERIDRLKPQLDTRQTIAELDGGASRKAWIAIRDVHPFADGSDTPVWRISVPPMVGHTVAGQILGAAAGQAFFDWQGGLVWLRLDGGDARADLVRGAVATHAGGHALLVRAAEDVRARTPVFHPEPAPVAALSERIRTSFTPEQLDDPHVAHSETILRSCVHCGFCTATCPTYVTLGNELDSPRGRIYLIKEMLENDRPADAKTVLHIDRCLSCLACMTTCPSGVNYMHLVDHARAHIEKTYERPFMDRLIRTILAQVLPYPGRFKASLYAARLGRPFAPLLKSIGPLRRFGAMLDLAPKKIARPSPYARPGAHAPASETRGRVAILTGCAQPVLDPGINEATIKLLTRIGVEVVVPKGEGCCGALVHHMGREDKALADARRNVDAWMREVDNGGLDAIIITASGCGTTIKDYGHMLRLDPAYAEKAARVSALAKDITEYLAGIDLPAPSVEPGLTVAYHSACSMQHGQRITTLPKTLLTAAGFTVKDPPEGHLCCGSAGTYNIMQPEIAAQLKERKVRNIESTRPDVIATGNIGCITQIASGTGIPIVHTVALLNWVYGGS</sequence>
<comment type="caution">
    <text evidence="10">The sequence shown here is derived from an EMBL/GenBank/DDBJ whole genome shotgun (WGS) entry which is preliminary data.</text>
</comment>
<dbReference type="PANTHER" id="PTHR32479">
    <property type="entry name" value="GLYCOLATE OXIDASE IRON-SULFUR SUBUNIT"/>
    <property type="match status" value="1"/>
</dbReference>
<dbReference type="PANTHER" id="PTHR32479:SF17">
    <property type="entry name" value="GLYCOLATE OXIDASE IRON-SULFUR SUBUNIT"/>
    <property type="match status" value="1"/>
</dbReference>
<feature type="domain" description="4Fe-4S ferredoxin-type" evidence="8">
    <location>
        <begin position="436"/>
        <end position="465"/>
    </location>
</feature>
<dbReference type="Pfam" id="PF01565">
    <property type="entry name" value="FAD_binding_4"/>
    <property type="match status" value="1"/>
</dbReference>
<dbReference type="Pfam" id="PF13183">
    <property type="entry name" value="Fer4_8"/>
    <property type="match status" value="1"/>
</dbReference>
<feature type="domain" description="4Fe-4S ferredoxin-type" evidence="8">
    <location>
        <begin position="382"/>
        <end position="413"/>
    </location>
</feature>
<dbReference type="InterPro" id="IPR009051">
    <property type="entry name" value="Helical_ferredxn"/>
</dbReference>
<evidence type="ECO:0000259" key="9">
    <source>
        <dbReference type="PROSITE" id="PS51387"/>
    </source>
</evidence>
<dbReference type="InterPro" id="IPR036318">
    <property type="entry name" value="FAD-bd_PCMH-like_sf"/>
</dbReference>
<dbReference type="GO" id="GO:0016491">
    <property type="term" value="F:oxidoreductase activity"/>
    <property type="evidence" value="ECO:0007669"/>
    <property type="project" value="UniProtKB-ARBA"/>
</dbReference>
<evidence type="ECO:0000313" key="11">
    <source>
        <dbReference type="Proteomes" id="UP001178507"/>
    </source>
</evidence>
<evidence type="ECO:0000259" key="8">
    <source>
        <dbReference type="PROSITE" id="PS51379"/>
    </source>
</evidence>
<dbReference type="InterPro" id="IPR017896">
    <property type="entry name" value="4Fe4S_Fe-S-bd"/>
</dbReference>
<evidence type="ECO:0000256" key="1">
    <source>
        <dbReference type="ARBA" id="ARBA00022485"/>
    </source>
</evidence>
<keyword evidence="7" id="KW-0411">Iron-sulfur</keyword>
<proteinExistence type="predicted"/>
<dbReference type="GO" id="GO:0071949">
    <property type="term" value="F:FAD binding"/>
    <property type="evidence" value="ECO:0007669"/>
    <property type="project" value="InterPro"/>
</dbReference>
<dbReference type="InterPro" id="IPR016166">
    <property type="entry name" value="FAD-bd_PCMH"/>
</dbReference>
<dbReference type="NCBIfam" id="NF008434">
    <property type="entry name" value="PRK11274.1"/>
    <property type="match status" value="1"/>
</dbReference>
<protein>
    <recommendedName>
        <fullName evidence="12">Glycolate oxidase iron-sulfur subunit</fullName>
    </recommendedName>
</protein>
<evidence type="ECO:0008006" key="12">
    <source>
        <dbReference type="Google" id="ProtNLM"/>
    </source>
</evidence>
<gene>
    <name evidence="10" type="ORF">EVOR1521_LOCUS16751</name>
</gene>
<keyword evidence="11" id="KW-1185">Reference proteome</keyword>
<evidence type="ECO:0000256" key="5">
    <source>
        <dbReference type="ARBA" id="ARBA00022827"/>
    </source>
</evidence>
<evidence type="ECO:0000256" key="6">
    <source>
        <dbReference type="ARBA" id="ARBA00023004"/>
    </source>
</evidence>
<dbReference type="SUPFAM" id="SSF55103">
    <property type="entry name" value="FAD-linked oxidases, C-terminal domain"/>
    <property type="match status" value="1"/>
</dbReference>
<dbReference type="GO" id="GO:0051539">
    <property type="term" value="F:4 iron, 4 sulfur cluster binding"/>
    <property type="evidence" value="ECO:0007669"/>
    <property type="project" value="UniProtKB-KW"/>
</dbReference>
<dbReference type="PROSITE" id="PS51379">
    <property type="entry name" value="4FE4S_FER_2"/>
    <property type="match status" value="2"/>
</dbReference>
<organism evidence="10 11">
    <name type="scientific">Effrenium voratum</name>
    <dbReference type="NCBI Taxonomy" id="2562239"/>
    <lineage>
        <taxon>Eukaryota</taxon>
        <taxon>Sar</taxon>
        <taxon>Alveolata</taxon>
        <taxon>Dinophyceae</taxon>
        <taxon>Suessiales</taxon>
        <taxon>Symbiodiniaceae</taxon>
        <taxon>Effrenium</taxon>
    </lineage>
</organism>
<name>A0AA36IRG3_9DINO</name>
<reference evidence="10" key="1">
    <citation type="submission" date="2023-08" db="EMBL/GenBank/DDBJ databases">
        <authorList>
            <person name="Chen Y."/>
            <person name="Shah S."/>
            <person name="Dougan E. K."/>
            <person name="Thang M."/>
            <person name="Chan C."/>
        </authorList>
    </citation>
    <scope>NUCLEOTIDE SEQUENCE</scope>
</reference>
<dbReference type="InterPro" id="IPR016169">
    <property type="entry name" value="FAD-bd_PCMH_sub2"/>
</dbReference>
<evidence type="ECO:0000256" key="3">
    <source>
        <dbReference type="ARBA" id="ARBA00022723"/>
    </source>
</evidence>
<dbReference type="Gene3D" id="3.30.465.10">
    <property type="match status" value="1"/>
</dbReference>
<dbReference type="GO" id="GO:0046872">
    <property type="term" value="F:metal ion binding"/>
    <property type="evidence" value="ECO:0007669"/>
    <property type="project" value="UniProtKB-KW"/>
</dbReference>
<keyword evidence="2" id="KW-0285">Flavoprotein</keyword>
<dbReference type="InterPro" id="IPR006094">
    <property type="entry name" value="Oxid_FAD_bind_N"/>
</dbReference>
<dbReference type="PROSITE" id="PS51387">
    <property type="entry name" value="FAD_PCMH"/>
    <property type="match status" value="1"/>
</dbReference>
<evidence type="ECO:0000256" key="4">
    <source>
        <dbReference type="ARBA" id="ARBA00022737"/>
    </source>
</evidence>
<dbReference type="PROSITE" id="PS00198">
    <property type="entry name" value="4FE4S_FER_1"/>
    <property type="match status" value="2"/>
</dbReference>
<keyword evidence="1" id="KW-0004">4Fe-4S</keyword>
<accession>A0AA36IRG3</accession>
<dbReference type="Pfam" id="PF02754">
    <property type="entry name" value="CCG"/>
    <property type="match status" value="2"/>
</dbReference>
<dbReference type="EMBL" id="CAUJNA010002223">
    <property type="protein sequence ID" value="CAJ1391487.1"/>
    <property type="molecule type" value="Genomic_DNA"/>
</dbReference>
<dbReference type="InterPro" id="IPR016164">
    <property type="entry name" value="FAD-linked_Oxase-like_C"/>
</dbReference>
<keyword evidence="5" id="KW-0274">FAD</keyword>
<dbReference type="SUPFAM" id="SSF54862">
    <property type="entry name" value="4Fe-4S ferredoxins"/>
    <property type="match status" value="1"/>
</dbReference>
<evidence type="ECO:0000256" key="7">
    <source>
        <dbReference type="ARBA" id="ARBA00023014"/>
    </source>
</evidence>
<feature type="domain" description="FAD-binding PCMH-type" evidence="9">
    <location>
        <begin position="1"/>
        <end position="167"/>
    </location>
</feature>
<keyword evidence="6" id="KW-0408">Iron</keyword>
<dbReference type="InterPro" id="IPR004017">
    <property type="entry name" value="Cys_rich_dom"/>
</dbReference>
<evidence type="ECO:0000313" key="10">
    <source>
        <dbReference type="EMBL" id="CAJ1391487.1"/>
    </source>
</evidence>
<dbReference type="FunFam" id="1.10.1060.10:FF:000012">
    <property type="entry name" value="Glycolate oxidase iron-sulfur subunit"/>
    <property type="match status" value="1"/>
</dbReference>
<dbReference type="AlphaFoldDB" id="A0AA36IRG3"/>
<dbReference type="InterPro" id="IPR017900">
    <property type="entry name" value="4Fe4S_Fe_S_CS"/>
</dbReference>
<keyword evidence="3" id="KW-0479">Metal-binding</keyword>
<dbReference type="SUPFAM" id="SSF56176">
    <property type="entry name" value="FAD-binding/transporter-associated domain-like"/>
    <property type="match status" value="1"/>
</dbReference>
<evidence type="ECO:0000256" key="2">
    <source>
        <dbReference type="ARBA" id="ARBA00022630"/>
    </source>
</evidence>
<keyword evidence="4" id="KW-0677">Repeat</keyword>